<dbReference type="AlphaFoldDB" id="A0AAV6TN14"/>
<evidence type="ECO:0000313" key="1">
    <source>
        <dbReference type="EMBL" id="KAG8173152.1"/>
    </source>
</evidence>
<proteinExistence type="predicted"/>
<reference evidence="1 2" key="1">
    <citation type="journal article" date="2022" name="Nat. Ecol. Evol.">
        <title>A masculinizing supergene underlies an exaggerated male reproductive morph in a spider.</title>
        <authorList>
            <person name="Hendrickx F."/>
            <person name="De Corte Z."/>
            <person name="Sonet G."/>
            <person name="Van Belleghem S.M."/>
            <person name="Kostlbacher S."/>
            <person name="Vangestel C."/>
        </authorList>
    </citation>
    <scope>NUCLEOTIDE SEQUENCE [LARGE SCALE GENOMIC DNA]</scope>
    <source>
        <strain evidence="1">W744_W776</strain>
    </source>
</reference>
<gene>
    <name evidence="1" type="ORF">JTE90_009821</name>
</gene>
<dbReference type="Proteomes" id="UP000827092">
    <property type="component" value="Unassembled WGS sequence"/>
</dbReference>
<accession>A0AAV6TN14</accession>
<comment type="caution">
    <text evidence="1">The sequence shown here is derived from an EMBL/GenBank/DDBJ whole genome shotgun (WGS) entry which is preliminary data.</text>
</comment>
<name>A0AAV6TN14_9ARAC</name>
<organism evidence="1 2">
    <name type="scientific">Oedothorax gibbosus</name>
    <dbReference type="NCBI Taxonomy" id="931172"/>
    <lineage>
        <taxon>Eukaryota</taxon>
        <taxon>Metazoa</taxon>
        <taxon>Ecdysozoa</taxon>
        <taxon>Arthropoda</taxon>
        <taxon>Chelicerata</taxon>
        <taxon>Arachnida</taxon>
        <taxon>Araneae</taxon>
        <taxon>Araneomorphae</taxon>
        <taxon>Entelegynae</taxon>
        <taxon>Araneoidea</taxon>
        <taxon>Linyphiidae</taxon>
        <taxon>Erigoninae</taxon>
        <taxon>Oedothorax</taxon>
    </lineage>
</organism>
<keyword evidence="2" id="KW-1185">Reference proteome</keyword>
<feature type="non-terminal residue" evidence="1">
    <location>
        <position position="1"/>
    </location>
</feature>
<evidence type="ECO:0000313" key="2">
    <source>
        <dbReference type="Proteomes" id="UP000827092"/>
    </source>
</evidence>
<sequence>SPKLLSPNMVHVDPPSIHHIPKASWKMALSDHSLIMTKDVGFSWVIALWARCSQLSAVRGDKAVRSTDGLNCRNFPGDRPPLPFMYTWAPSSSFQLLFSTDWQQVCYLEQLIENNKKQESSNLENSIKQVRDEASSQKVHGVFRKMF</sequence>
<protein>
    <submittedName>
        <fullName evidence="1">Uncharacterized protein</fullName>
    </submittedName>
</protein>
<dbReference type="EMBL" id="JAFNEN010002025">
    <property type="protein sequence ID" value="KAG8173152.1"/>
    <property type="molecule type" value="Genomic_DNA"/>
</dbReference>